<evidence type="ECO:0000313" key="10">
    <source>
        <dbReference type="Proteomes" id="UP001652628"/>
    </source>
</evidence>
<organism evidence="10 11">
    <name type="scientific">Drosophila suzukii</name>
    <name type="common">Spotted-wing drosophila fruit fly</name>
    <dbReference type="NCBI Taxonomy" id="28584"/>
    <lineage>
        <taxon>Eukaryota</taxon>
        <taxon>Metazoa</taxon>
        <taxon>Ecdysozoa</taxon>
        <taxon>Arthropoda</taxon>
        <taxon>Hexapoda</taxon>
        <taxon>Insecta</taxon>
        <taxon>Pterygota</taxon>
        <taxon>Neoptera</taxon>
        <taxon>Endopterygota</taxon>
        <taxon>Diptera</taxon>
        <taxon>Brachycera</taxon>
        <taxon>Muscomorpha</taxon>
        <taxon>Ephydroidea</taxon>
        <taxon>Drosophilidae</taxon>
        <taxon>Drosophila</taxon>
        <taxon>Sophophora</taxon>
    </lineage>
</organism>
<evidence type="ECO:0000256" key="8">
    <source>
        <dbReference type="SAM" id="MobiDB-lite"/>
    </source>
</evidence>
<dbReference type="Proteomes" id="UP001652628">
    <property type="component" value="Chromosome 2L"/>
</dbReference>
<dbReference type="SMART" id="SM00355">
    <property type="entry name" value="ZnF_C2H2"/>
    <property type="match status" value="4"/>
</dbReference>
<feature type="region of interest" description="Disordered" evidence="8">
    <location>
        <begin position="37"/>
        <end position="141"/>
    </location>
</feature>
<keyword evidence="2" id="KW-0479">Metal-binding</keyword>
<evidence type="ECO:0000259" key="9">
    <source>
        <dbReference type="PROSITE" id="PS50157"/>
    </source>
</evidence>
<dbReference type="Gene3D" id="3.30.160.60">
    <property type="entry name" value="Classic Zinc Finger"/>
    <property type="match status" value="1"/>
</dbReference>
<evidence type="ECO:0000313" key="11">
    <source>
        <dbReference type="RefSeq" id="XP_070852938.1"/>
    </source>
</evidence>
<proteinExistence type="predicted"/>
<keyword evidence="10" id="KW-1185">Reference proteome</keyword>
<feature type="domain" description="C2H2-type" evidence="9">
    <location>
        <begin position="255"/>
        <end position="285"/>
    </location>
</feature>
<dbReference type="PANTHER" id="PTHR24406">
    <property type="entry name" value="TRANSCRIPTIONAL REPRESSOR CTCFL-RELATED"/>
    <property type="match status" value="1"/>
</dbReference>
<dbReference type="RefSeq" id="XP_070852938.1">
    <property type="nucleotide sequence ID" value="XM_070996837.1"/>
</dbReference>
<feature type="compositionally biased region" description="Basic and acidic residues" evidence="8">
    <location>
        <begin position="59"/>
        <end position="70"/>
    </location>
</feature>
<dbReference type="InterPro" id="IPR013087">
    <property type="entry name" value="Znf_C2H2_type"/>
</dbReference>
<feature type="compositionally biased region" description="Polar residues" evidence="8">
    <location>
        <begin position="76"/>
        <end position="93"/>
    </location>
</feature>
<evidence type="ECO:0000256" key="7">
    <source>
        <dbReference type="PROSITE-ProRule" id="PRU00042"/>
    </source>
</evidence>
<name>A0ABM4TSJ3_DROSZ</name>
<reference evidence="11" key="1">
    <citation type="submission" date="2025-08" db="UniProtKB">
        <authorList>
            <consortium name="RefSeq"/>
        </authorList>
    </citation>
    <scope>IDENTIFICATION</scope>
</reference>
<evidence type="ECO:0000256" key="1">
    <source>
        <dbReference type="ARBA" id="ARBA00004123"/>
    </source>
</evidence>
<keyword evidence="3" id="KW-0677">Repeat</keyword>
<sequence>MDLKYHNKDVVLEIKGSDALFLNTSILDVLKSLKELSEPAGDANSGRVPKRRREEEEEPKTPEKKRRELFDDVGFEQSNSFEELEASGSSQSPLYPHSTFEELEASGSSQSPLHPHSSFEELEASSTTLHGSPETLAHSSPLQPLSHIRNIEDLRAGEVSWFPQAKTWGLNVDEIRMLYRDKLERVHDCLECGVILHSHKALVEHEKLDDHVQEKERIDKFFNSNAKSLCPICGAKAQNKTKLRNHVISHFHWTFSCEECTKLFCSIRSYRYHQHPPITHKKKYDCECGCTFVGQRNLRLHKSSSFHRKRMAFINPQGAEPIAEPETVGDLMSLIADESFPDLFE</sequence>
<evidence type="ECO:0000256" key="6">
    <source>
        <dbReference type="ARBA" id="ARBA00023242"/>
    </source>
</evidence>
<keyword evidence="4 7" id="KW-0863">Zinc-finger</keyword>
<evidence type="ECO:0000256" key="4">
    <source>
        <dbReference type="ARBA" id="ARBA00022771"/>
    </source>
</evidence>
<gene>
    <name evidence="11" type="primary">LOC136116549</name>
</gene>
<evidence type="ECO:0000256" key="5">
    <source>
        <dbReference type="ARBA" id="ARBA00022833"/>
    </source>
</evidence>
<protein>
    <submittedName>
        <fullName evidence="11">Zinc finger protein 432-like</fullName>
    </submittedName>
</protein>
<accession>A0ABM4TSJ3</accession>
<keyword evidence="6" id="KW-0539">Nucleus</keyword>
<dbReference type="PROSITE" id="PS00028">
    <property type="entry name" value="ZINC_FINGER_C2H2_1"/>
    <property type="match status" value="1"/>
</dbReference>
<dbReference type="InterPro" id="IPR050888">
    <property type="entry name" value="ZnF_C2H2-type_TF"/>
</dbReference>
<dbReference type="GeneID" id="136116549"/>
<dbReference type="PROSITE" id="PS50157">
    <property type="entry name" value="ZINC_FINGER_C2H2_2"/>
    <property type="match status" value="2"/>
</dbReference>
<evidence type="ECO:0000256" key="3">
    <source>
        <dbReference type="ARBA" id="ARBA00022737"/>
    </source>
</evidence>
<keyword evidence="5" id="KW-0862">Zinc</keyword>
<comment type="subcellular location">
    <subcellularLocation>
        <location evidence="1">Nucleus</location>
    </subcellularLocation>
</comment>
<evidence type="ECO:0000256" key="2">
    <source>
        <dbReference type="ARBA" id="ARBA00022723"/>
    </source>
</evidence>
<feature type="domain" description="C2H2-type" evidence="9">
    <location>
        <begin position="187"/>
        <end position="216"/>
    </location>
</feature>